<reference evidence="3" key="1">
    <citation type="submission" date="2025-08" db="UniProtKB">
        <authorList>
            <consortium name="RefSeq"/>
        </authorList>
    </citation>
    <scope>IDENTIFICATION</scope>
    <source>
        <tissue evidence="3">Total insect</tissue>
    </source>
</reference>
<keyword evidence="1" id="KW-0732">Signal</keyword>
<dbReference type="RefSeq" id="XP_034232510.1">
    <property type="nucleotide sequence ID" value="XM_034376619.1"/>
</dbReference>
<sequence>MARLAVVVAFAAAVCLAHVEGQQKKKTDYTAIVKKVQASGAALPGKFASQWTKVLAGQRTRVLALQRSLLKKQSSAQSRTALTNAFSQLNKSLAKVDVQVDKYNKQQGQEAKQLVQQYVSLLQQRAKATGAAATAEGPVQQLRKNKMALLRQWENRVVEVNSKYRAAYRASLGAAAKASASNKTVRQALRAAFTTLLAEAVDDQEENITTLSAKQFPQVEEFALLAGKNLLELLVAAQGSLL</sequence>
<proteinExistence type="predicted"/>
<accession>A0A6P8Y7C3</accession>
<gene>
    <name evidence="3" type="primary">LOC117640263</name>
</gene>
<feature type="chain" id="PRO_5028191708" evidence="1">
    <location>
        <begin position="22"/>
        <end position="242"/>
    </location>
</feature>
<dbReference type="Proteomes" id="UP000515158">
    <property type="component" value="Unplaced"/>
</dbReference>
<organism evidence="3">
    <name type="scientific">Thrips palmi</name>
    <name type="common">Melon thrips</name>
    <dbReference type="NCBI Taxonomy" id="161013"/>
    <lineage>
        <taxon>Eukaryota</taxon>
        <taxon>Metazoa</taxon>
        <taxon>Ecdysozoa</taxon>
        <taxon>Arthropoda</taxon>
        <taxon>Hexapoda</taxon>
        <taxon>Insecta</taxon>
        <taxon>Pterygota</taxon>
        <taxon>Neoptera</taxon>
        <taxon>Paraneoptera</taxon>
        <taxon>Thysanoptera</taxon>
        <taxon>Terebrantia</taxon>
        <taxon>Thripoidea</taxon>
        <taxon>Thripidae</taxon>
        <taxon>Thrips</taxon>
    </lineage>
</organism>
<protein>
    <submittedName>
        <fullName evidence="3">Uncharacterized protein LOC117640263</fullName>
    </submittedName>
</protein>
<dbReference type="InParanoid" id="A0A6P8Y7C3"/>
<evidence type="ECO:0000313" key="2">
    <source>
        <dbReference type="Proteomes" id="UP000515158"/>
    </source>
</evidence>
<evidence type="ECO:0000256" key="1">
    <source>
        <dbReference type="SAM" id="SignalP"/>
    </source>
</evidence>
<feature type="signal peptide" evidence="1">
    <location>
        <begin position="1"/>
        <end position="21"/>
    </location>
</feature>
<dbReference type="AlphaFoldDB" id="A0A6P8Y7C3"/>
<dbReference type="KEGG" id="tpal:117640263"/>
<evidence type="ECO:0000313" key="3">
    <source>
        <dbReference type="RefSeq" id="XP_034232510.1"/>
    </source>
</evidence>
<name>A0A6P8Y7C3_THRPL</name>
<keyword evidence="2" id="KW-1185">Reference proteome</keyword>
<dbReference type="GeneID" id="117640263"/>